<gene>
    <name evidence="1" type="ORF">DX912_03045</name>
</gene>
<comment type="caution">
    <text evidence="1">The sequence shown here is derived from an EMBL/GenBank/DDBJ whole genome shotgun (WGS) entry which is preliminary data.</text>
</comment>
<dbReference type="SUPFAM" id="SSF54427">
    <property type="entry name" value="NTF2-like"/>
    <property type="match status" value="1"/>
</dbReference>
<dbReference type="AlphaFoldDB" id="A0A3D8VKF7"/>
<organism evidence="1 2">
    <name type="scientific">Lysobacter soli</name>
    <dbReference type="NCBI Taxonomy" id="453783"/>
    <lineage>
        <taxon>Bacteria</taxon>
        <taxon>Pseudomonadati</taxon>
        <taxon>Pseudomonadota</taxon>
        <taxon>Gammaproteobacteria</taxon>
        <taxon>Lysobacterales</taxon>
        <taxon>Lysobacteraceae</taxon>
        <taxon>Lysobacter</taxon>
    </lineage>
</organism>
<name>A0A3D8VKF7_9GAMM</name>
<keyword evidence="2" id="KW-1185">Reference proteome</keyword>
<evidence type="ECO:0000313" key="1">
    <source>
        <dbReference type="EMBL" id="RDY69832.1"/>
    </source>
</evidence>
<dbReference type="Proteomes" id="UP000256829">
    <property type="component" value="Unassembled WGS sequence"/>
</dbReference>
<proteinExistence type="predicted"/>
<dbReference type="InterPro" id="IPR032710">
    <property type="entry name" value="NTF2-like_dom_sf"/>
</dbReference>
<protein>
    <submittedName>
        <fullName evidence="1">DUF4440 domain-containing protein</fullName>
    </submittedName>
</protein>
<sequence>MTSAECEVWARELSFAQSVADHDAKAFASHIDTDAAFGASQPQPTRGREEIARRWAGIVEGKRLKLSWYPTRTTIGPGSAKDVAWSSGPSLFEDLDPKSTQRYRIGAFHSVWHRGADGTWRVLFDDGVDPRPATEAEATAFREGRQATCPQA</sequence>
<dbReference type="Gene3D" id="3.10.450.50">
    <property type="match status" value="1"/>
</dbReference>
<dbReference type="EMBL" id="QTJR01000001">
    <property type="protein sequence ID" value="RDY69832.1"/>
    <property type="molecule type" value="Genomic_DNA"/>
</dbReference>
<evidence type="ECO:0000313" key="2">
    <source>
        <dbReference type="Proteomes" id="UP000256829"/>
    </source>
</evidence>
<accession>A0A3D8VKF7</accession>
<reference evidence="1 2" key="1">
    <citation type="submission" date="2018-08" db="EMBL/GenBank/DDBJ databases">
        <title>Lysobacter soli KCTC 22011, whole genome shotgun sequence.</title>
        <authorList>
            <person name="Zhang X."/>
            <person name="Feng G."/>
            <person name="Zhu H."/>
        </authorList>
    </citation>
    <scope>NUCLEOTIDE SEQUENCE [LARGE SCALE GENOMIC DNA]</scope>
    <source>
        <strain evidence="1 2">KCTC 22011</strain>
    </source>
</reference>